<keyword evidence="8" id="KW-1185">Reference proteome</keyword>
<dbReference type="InterPro" id="IPR000225">
    <property type="entry name" value="Armadillo"/>
</dbReference>
<dbReference type="GO" id="GO:0005634">
    <property type="term" value="C:nucleus"/>
    <property type="evidence" value="ECO:0007669"/>
    <property type="project" value="UniProtKB-SubCell"/>
</dbReference>
<evidence type="ECO:0000313" key="7">
    <source>
        <dbReference type="EMBL" id="KAA1075089.1"/>
    </source>
</evidence>
<dbReference type="SUPFAM" id="SSF48371">
    <property type="entry name" value="ARM repeat"/>
    <property type="match status" value="1"/>
</dbReference>
<evidence type="ECO:0000256" key="3">
    <source>
        <dbReference type="ARBA" id="ARBA00022490"/>
    </source>
</evidence>
<keyword evidence="3" id="KW-0963">Cytoplasm</keyword>
<dbReference type="InterPro" id="IPR000357">
    <property type="entry name" value="HEAT"/>
</dbReference>
<dbReference type="PANTHER" id="PTHR15651:SF7">
    <property type="entry name" value="ARMADILLO REPEAT-CONTAINING PROTEIN 8"/>
    <property type="match status" value="1"/>
</dbReference>
<evidence type="ECO:0008006" key="9">
    <source>
        <dbReference type="Google" id="ProtNLM"/>
    </source>
</evidence>
<comment type="subcellular location">
    <subcellularLocation>
        <location evidence="2">Cytoplasm</location>
    </subcellularLocation>
    <subcellularLocation>
        <location evidence="1">Nucleus</location>
    </subcellularLocation>
</comment>
<accession>A0A5B0MG65</accession>
<feature type="region of interest" description="Disordered" evidence="6">
    <location>
        <begin position="917"/>
        <end position="942"/>
    </location>
</feature>
<evidence type="ECO:0000256" key="2">
    <source>
        <dbReference type="ARBA" id="ARBA00004496"/>
    </source>
</evidence>
<dbReference type="GO" id="GO:0043161">
    <property type="term" value="P:proteasome-mediated ubiquitin-dependent protein catabolic process"/>
    <property type="evidence" value="ECO:0007669"/>
    <property type="project" value="TreeGrafter"/>
</dbReference>
<reference evidence="7 8" key="1">
    <citation type="submission" date="2019-05" db="EMBL/GenBank/DDBJ databases">
        <title>Emergence of the Ug99 lineage of the wheat stem rust pathogen through somatic hybridization.</title>
        <authorList>
            <person name="Li F."/>
            <person name="Upadhyaya N.M."/>
            <person name="Sperschneider J."/>
            <person name="Matny O."/>
            <person name="Nguyen-Phuc H."/>
            <person name="Mago R."/>
            <person name="Raley C."/>
            <person name="Miller M.E."/>
            <person name="Silverstein K.A.T."/>
            <person name="Henningsen E."/>
            <person name="Hirsch C.D."/>
            <person name="Visser B."/>
            <person name="Pretorius Z.A."/>
            <person name="Steffenson B.J."/>
            <person name="Schwessinger B."/>
            <person name="Dodds P.N."/>
            <person name="Figueroa M."/>
        </authorList>
    </citation>
    <scope>NUCLEOTIDE SEQUENCE [LARGE SCALE GENOMIC DNA]</scope>
    <source>
        <strain evidence="7">21-0</strain>
    </source>
</reference>
<dbReference type="Proteomes" id="UP000324748">
    <property type="component" value="Unassembled WGS sequence"/>
</dbReference>
<comment type="caution">
    <text evidence="7">The sequence shown here is derived from an EMBL/GenBank/DDBJ whole genome shotgun (WGS) entry which is preliminary data.</text>
</comment>
<dbReference type="Pfam" id="PF02985">
    <property type="entry name" value="HEAT"/>
    <property type="match status" value="2"/>
</dbReference>
<evidence type="ECO:0000313" key="8">
    <source>
        <dbReference type="Proteomes" id="UP000324748"/>
    </source>
</evidence>
<dbReference type="GO" id="GO:0005737">
    <property type="term" value="C:cytoplasm"/>
    <property type="evidence" value="ECO:0007669"/>
    <property type="project" value="UniProtKB-SubCell"/>
</dbReference>
<dbReference type="EMBL" id="VSWC01000157">
    <property type="protein sequence ID" value="KAA1075089.1"/>
    <property type="molecule type" value="Genomic_DNA"/>
</dbReference>
<sequence length="982" mass="109594">MTVIPYSLSLSEQLQDSFSQLWSALRQEFERFKPTNSNEDNTRLLLERLRAIKNYLVGSKARKSFTTTDPSISKELNLLASVLEWDCLDSSIIKLKIEAAAIVGLLSIPEDQTVHVLLEARLPLVIIDSITRLLTEIPIHSLLTSQGPPTLGEQHLLQTLLRTLSSLYSIILDVSTPRKWGFMTKSPERVHLPHSRRSIGKNNYPTSPFDRQDVKLDLKGKSKAPTDFEENMHLKSSRVEVDEPTTFDFWPTSKPNKLKESCEEAKAMLSKYIAHGNILIPFVLTISQRSLPDGSLINLSSVSIAALVVPCLQLIWLLCKDTRRQIWLARKLIEAEDPQGHEDSCLKALANCLKAWLYSNHDLATEYAIRTIGALLSIHEPPHYSEDYELLEYLDQLVWTQSTPSSVPSCYTTTDNPNVSPLQDCGIGWILTCRSQTGSPTLRAALATSIVSLVKHFPDIRLRILLLQIHHTIELIDNASYSIAVRSEAAYALAHTLTISESLHYEAYDANAIPVLKKLIDKASVDPVPYPTPAFVTHSAMLRESAYLALASLMSTLDAPRKQVIAMSLLPGIVESLADPSILVRSAACQCCRALSRAISIVRTKLADEGAGSRLFDLAFGLESRRDHSSVVGDLDDDDDDLDEDAVEIQLKIVAMGALCNLVLEFSPMKSEVLNRHGIEKFIKLLKFSKYQSLRESALWGLKNVIFSSSYQLKLRVIMCLGWDEIFKCLNDKNLSIQENMISFLRNLACGEISDIEIIFKQLTNTNIENTHPSLIELLEEKLLFSFSTSSGPTNTSTTATGATLMDSRQISTSLINDSSKEQVLIQTIYTFSNIATGNLAHKTCILERPRVMKAVLEALSHPNPDVQVAAIWCIINLTHFDEDTKPKVMMNTIHIIEELGIPTKLQTILRDFKSVEDGGGDHKSSNSHYRNSEHDSGAEGVSYGHVSYQHHQDSAARSFQVKDRAECALIQIMRAKDSLHC</sequence>
<keyword evidence="4" id="KW-0677">Repeat</keyword>
<dbReference type="InterPro" id="IPR016024">
    <property type="entry name" value="ARM-type_fold"/>
</dbReference>
<keyword evidence="5" id="KW-0539">Nucleus</keyword>
<dbReference type="AlphaFoldDB" id="A0A5B0MG65"/>
<evidence type="ECO:0000256" key="5">
    <source>
        <dbReference type="ARBA" id="ARBA00023242"/>
    </source>
</evidence>
<dbReference type="InterPro" id="IPR038739">
    <property type="entry name" value="ARMC8/Vid28"/>
</dbReference>
<gene>
    <name evidence="7" type="ORF">PGT21_028562</name>
</gene>
<dbReference type="PANTHER" id="PTHR15651">
    <property type="entry name" value="ARMADILLO REPEAT-CONTAINING PROTEIN 8"/>
    <property type="match status" value="1"/>
</dbReference>
<dbReference type="InterPro" id="IPR011989">
    <property type="entry name" value="ARM-like"/>
</dbReference>
<dbReference type="Gene3D" id="1.25.10.10">
    <property type="entry name" value="Leucine-rich Repeat Variant"/>
    <property type="match status" value="2"/>
</dbReference>
<evidence type="ECO:0000256" key="4">
    <source>
        <dbReference type="ARBA" id="ARBA00022737"/>
    </source>
</evidence>
<proteinExistence type="predicted"/>
<evidence type="ECO:0000256" key="6">
    <source>
        <dbReference type="SAM" id="MobiDB-lite"/>
    </source>
</evidence>
<name>A0A5B0MG65_PUCGR</name>
<dbReference type="GO" id="GO:0034657">
    <property type="term" value="C:GID complex"/>
    <property type="evidence" value="ECO:0007669"/>
    <property type="project" value="TreeGrafter"/>
</dbReference>
<dbReference type="OrthoDB" id="5559898at2759"/>
<feature type="compositionally biased region" description="Basic and acidic residues" evidence="6">
    <location>
        <begin position="917"/>
        <end position="938"/>
    </location>
</feature>
<protein>
    <recommendedName>
        <fullName evidence="9">Armadillo repeat-containing protein 8</fullName>
    </recommendedName>
</protein>
<organism evidence="7 8">
    <name type="scientific">Puccinia graminis f. sp. tritici</name>
    <dbReference type="NCBI Taxonomy" id="56615"/>
    <lineage>
        <taxon>Eukaryota</taxon>
        <taxon>Fungi</taxon>
        <taxon>Dikarya</taxon>
        <taxon>Basidiomycota</taxon>
        <taxon>Pucciniomycotina</taxon>
        <taxon>Pucciniomycetes</taxon>
        <taxon>Pucciniales</taxon>
        <taxon>Pucciniaceae</taxon>
        <taxon>Puccinia</taxon>
    </lineage>
</organism>
<dbReference type="SMART" id="SM00185">
    <property type="entry name" value="ARM"/>
    <property type="match status" value="3"/>
</dbReference>
<evidence type="ECO:0000256" key="1">
    <source>
        <dbReference type="ARBA" id="ARBA00004123"/>
    </source>
</evidence>